<organism evidence="1 2">
    <name type="scientific">Brevundimonas mediterranea</name>
    <dbReference type="NCBI Taxonomy" id="74329"/>
    <lineage>
        <taxon>Bacteria</taxon>
        <taxon>Pseudomonadati</taxon>
        <taxon>Pseudomonadota</taxon>
        <taxon>Alphaproteobacteria</taxon>
        <taxon>Caulobacterales</taxon>
        <taxon>Caulobacteraceae</taxon>
        <taxon>Brevundimonas</taxon>
    </lineage>
</organism>
<dbReference type="EMBL" id="JACIDA010000001">
    <property type="protein sequence ID" value="MBB3870494.1"/>
    <property type="molecule type" value="Genomic_DNA"/>
</dbReference>
<dbReference type="AlphaFoldDB" id="A0A7W5ZZN7"/>
<dbReference type="Proteomes" id="UP000532936">
    <property type="component" value="Unassembled WGS sequence"/>
</dbReference>
<reference evidence="1 2" key="1">
    <citation type="submission" date="2020-08" db="EMBL/GenBank/DDBJ databases">
        <title>Genomic Encyclopedia of Type Strains, Phase IV (KMG-IV): sequencing the most valuable type-strain genomes for metagenomic binning, comparative biology and taxonomic classification.</title>
        <authorList>
            <person name="Goeker M."/>
        </authorList>
    </citation>
    <scope>NUCLEOTIDE SEQUENCE [LARGE SCALE GENOMIC DNA]</scope>
    <source>
        <strain evidence="1 2">DSM 14878</strain>
    </source>
</reference>
<name>A0A7W5ZZN7_9CAUL</name>
<evidence type="ECO:0000313" key="2">
    <source>
        <dbReference type="Proteomes" id="UP000532936"/>
    </source>
</evidence>
<protein>
    <submittedName>
        <fullName evidence="1">Uncharacterized protein</fullName>
    </submittedName>
</protein>
<gene>
    <name evidence="1" type="ORF">GGR11_000008</name>
</gene>
<proteinExistence type="predicted"/>
<comment type="caution">
    <text evidence="1">The sequence shown here is derived from an EMBL/GenBank/DDBJ whole genome shotgun (WGS) entry which is preliminary data.</text>
</comment>
<evidence type="ECO:0000313" key="1">
    <source>
        <dbReference type="EMBL" id="MBB3870494.1"/>
    </source>
</evidence>
<accession>A0A7W5ZZN7</accession>
<sequence>MKLDGSKATGPLPAFPNPLLDTFVAQQRVLGMDRMDNLLTRNTSPHATSAPRMIGK</sequence>